<evidence type="ECO:0000313" key="2">
    <source>
        <dbReference type="EMBL" id="CAG8693113.1"/>
    </source>
</evidence>
<proteinExistence type="predicted"/>
<dbReference type="InterPro" id="IPR013320">
    <property type="entry name" value="ConA-like_dom_sf"/>
</dbReference>
<organism evidence="2 3">
    <name type="scientific">Gigaspora margarita</name>
    <dbReference type="NCBI Taxonomy" id="4874"/>
    <lineage>
        <taxon>Eukaryota</taxon>
        <taxon>Fungi</taxon>
        <taxon>Fungi incertae sedis</taxon>
        <taxon>Mucoromycota</taxon>
        <taxon>Glomeromycotina</taxon>
        <taxon>Glomeromycetes</taxon>
        <taxon>Diversisporales</taxon>
        <taxon>Gigasporaceae</taxon>
        <taxon>Gigaspora</taxon>
    </lineage>
</organism>
<evidence type="ECO:0000313" key="3">
    <source>
        <dbReference type="Proteomes" id="UP000789901"/>
    </source>
</evidence>
<dbReference type="Gene3D" id="2.60.120.200">
    <property type="match status" value="2"/>
</dbReference>
<reference evidence="2 3" key="1">
    <citation type="submission" date="2021-06" db="EMBL/GenBank/DDBJ databases">
        <authorList>
            <person name="Kallberg Y."/>
            <person name="Tangrot J."/>
            <person name="Rosling A."/>
        </authorList>
    </citation>
    <scope>NUCLEOTIDE SEQUENCE [LARGE SCALE GENOMIC DNA]</scope>
    <source>
        <strain evidence="2 3">120-4 pot B 10/14</strain>
    </source>
</reference>
<feature type="non-terminal residue" evidence="2">
    <location>
        <position position="1"/>
    </location>
</feature>
<comment type="caution">
    <text evidence="2">The sequence shown here is derived from an EMBL/GenBank/DDBJ whole genome shotgun (WGS) entry which is preliminary data.</text>
</comment>
<accession>A0ABN7UZ85</accession>
<dbReference type="EMBL" id="CAJVQB010006877">
    <property type="protein sequence ID" value="CAG8693113.1"/>
    <property type="molecule type" value="Genomic_DNA"/>
</dbReference>
<name>A0ABN7UZ85_GIGMA</name>
<keyword evidence="3" id="KW-1185">Reference proteome</keyword>
<protein>
    <submittedName>
        <fullName evidence="2">29175_t:CDS:1</fullName>
    </submittedName>
</protein>
<dbReference type="SUPFAM" id="SSF49899">
    <property type="entry name" value="Concanavalin A-like lectins/glucanases"/>
    <property type="match status" value="2"/>
</dbReference>
<feature type="region of interest" description="Disordered" evidence="1">
    <location>
        <begin position="424"/>
        <end position="455"/>
    </location>
</feature>
<dbReference type="Proteomes" id="UP000789901">
    <property type="component" value="Unassembled WGS sequence"/>
</dbReference>
<sequence length="500" mass="58260">KQEQRKYRELITEPTIFTPEHNRIISHAELPVVKNELSITLKIYLESHGTEWYTVFYKGRAENSRTPALWLNPNKIPCPRFSITGNFDAGINMNDYEFLLNRWYHIAYTLSNPDKRMNYYIDGEWVGSFSMTNIQVESFIFNDGPLYIGKHLDWKGFTGQISNFRYYNFRLSHNEGEDPTKHNNNDESPKKSFVGSTIGFFFVQTLPKSGHSIPTVLKAKIPTKPKSQQFQNLDSDKFPTVPNLDNTNILTEQRTYRELITEPFIFTSESNRMIRHAELPVVNNELSITLKIYLESHGTEWYTVFYKGSAEYSRTPALWLNPNKVPCPRFEITGNFYAGIDLNDYGFLLNKWYHIAYTLSNPDKRMNFYIDGEWVGSFSMTNIQGQSFIFNDGPLYIGRHLVWNGFTGQISNFRYYNFHLSHSEGEDPTKRNDNDDNDENTQNSDTQNINIHNPELQRSRHYQNLVNAKIPTVPESSSAKIPRQWQIPTLQTRIPTLLNS</sequence>
<gene>
    <name evidence="2" type="ORF">GMARGA_LOCUS11645</name>
</gene>
<evidence type="ECO:0000256" key="1">
    <source>
        <dbReference type="SAM" id="MobiDB-lite"/>
    </source>
</evidence>
<dbReference type="Pfam" id="PF13385">
    <property type="entry name" value="Laminin_G_3"/>
    <property type="match status" value="2"/>
</dbReference>
<feature type="compositionally biased region" description="Basic and acidic residues" evidence="1">
    <location>
        <begin position="424"/>
        <end position="434"/>
    </location>
</feature>